<comment type="similarity">
    <text evidence="2">Belongs to the GILT family.</text>
</comment>
<feature type="non-terminal residue" evidence="6">
    <location>
        <position position="1"/>
    </location>
</feature>
<evidence type="ECO:0000256" key="4">
    <source>
        <dbReference type="ARBA" id="ARBA00022729"/>
    </source>
</evidence>
<dbReference type="AlphaFoldDB" id="A0AAV4ESM4"/>
<dbReference type="GO" id="GO:0016671">
    <property type="term" value="F:oxidoreductase activity, acting on a sulfur group of donors, disulfide as acceptor"/>
    <property type="evidence" value="ECO:0007669"/>
    <property type="project" value="InterPro"/>
</dbReference>
<protein>
    <submittedName>
        <fullName evidence="6">Gamma-interferon-inducible lysosomal thiol reductase</fullName>
    </submittedName>
</protein>
<comment type="subcellular location">
    <subcellularLocation>
        <location evidence="1">Secreted</location>
    </subcellularLocation>
</comment>
<name>A0AAV4ESM4_9GAST</name>
<dbReference type="Pfam" id="PF03227">
    <property type="entry name" value="GILT"/>
    <property type="match status" value="1"/>
</dbReference>
<reference evidence="6 7" key="1">
    <citation type="journal article" date="2021" name="Elife">
        <title>Chloroplast acquisition without the gene transfer in kleptoplastic sea slugs, Plakobranchus ocellatus.</title>
        <authorList>
            <person name="Maeda T."/>
            <person name="Takahashi S."/>
            <person name="Yoshida T."/>
            <person name="Shimamura S."/>
            <person name="Takaki Y."/>
            <person name="Nagai Y."/>
            <person name="Toyoda A."/>
            <person name="Suzuki Y."/>
            <person name="Arimoto A."/>
            <person name="Ishii H."/>
            <person name="Satoh N."/>
            <person name="Nishiyama T."/>
            <person name="Hasebe M."/>
            <person name="Maruyama T."/>
            <person name="Minagawa J."/>
            <person name="Obokata J."/>
            <person name="Shigenobu S."/>
        </authorList>
    </citation>
    <scope>NUCLEOTIDE SEQUENCE [LARGE SCALE GENOMIC DNA]</scope>
</reference>
<dbReference type="GO" id="GO:0005576">
    <property type="term" value="C:extracellular region"/>
    <property type="evidence" value="ECO:0007669"/>
    <property type="project" value="UniProtKB-SubCell"/>
</dbReference>
<evidence type="ECO:0000256" key="1">
    <source>
        <dbReference type="ARBA" id="ARBA00004613"/>
    </source>
</evidence>
<evidence type="ECO:0000256" key="2">
    <source>
        <dbReference type="ARBA" id="ARBA00005679"/>
    </source>
</evidence>
<dbReference type="PANTHER" id="PTHR13234:SF8">
    <property type="entry name" value="GAMMA-INTERFERON-INDUCIBLE LYSOSOMAL THIOL REDUCTASE"/>
    <property type="match status" value="1"/>
</dbReference>
<evidence type="ECO:0000313" key="7">
    <source>
        <dbReference type="Proteomes" id="UP000762676"/>
    </source>
</evidence>
<sequence length="124" mass="13945">ENFEGGKWKFECQHGPKECEGNVLEVCIIHYYPEITKQLEIISCVEKDFYATEGQDWQATLKRCSSTGVDIEKVSACAKGSEGNKLQHQAALYTGPHKWVPWALLDGVSSNLLGRRVTVNDPWC</sequence>
<evidence type="ECO:0000313" key="6">
    <source>
        <dbReference type="EMBL" id="GFR63171.1"/>
    </source>
</evidence>
<organism evidence="6 7">
    <name type="scientific">Elysia marginata</name>
    <dbReference type="NCBI Taxonomy" id="1093978"/>
    <lineage>
        <taxon>Eukaryota</taxon>
        <taxon>Metazoa</taxon>
        <taxon>Spiralia</taxon>
        <taxon>Lophotrochozoa</taxon>
        <taxon>Mollusca</taxon>
        <taxon>Gastropoda</taxon>
        <taxon>Heterobranchia</taxon>
        <taxon>Euthyneura</taxon>
        <taxon>Panpulmonata</taxon>
        <taxon>Sacoglossa</taxon>
        <taxon>Placobranchoidea</taxon>
        <taxon>Plakobranchidae</taxon>
        <taxon>Elysia</taxon>
    </lineage>
</organism>
<keyword evidence="7" id="KW-1185">Reference proteome</keyword>
<dbReference type="InterPro" id="IPR004911">
    <property type="entry name" value="Interferon-induced_GILT"/>
</dbReference>
<keyword evidence="4" id="KW-0732">Signal</keyword>
<keyword evidence="3" id="KW-0964">Secreted</keyword>
<keyword evidence="5" id="KW-0325">Glycoprotein</keyword>
<gene>
    <name evidence="6" type="ORF">ElyMa_003597500</name>
</gene>
<dbReference type="EMBL" id="BMAT01007388">
    <property type="protein sequence ID" value="GFR63171.1"/>
    <property type="molecule type" value="Genomic_DNA"/>
</dbReference>
<comment type="caution">
    <text evidence="6">The sequence shown here is derived from an EMBL/GenBank/DDBJ whole genome shotgun (WGS) entry which is preliminary data.</text>
</comment>
<dbReference type="Proteomes" id="UP000762676">
    <property type="component" value="Unassembled WGS sequence"/>
</dbReference>
<accession>A0AAV4ESM4</accession>
<evidence type="ECO:0000256" key="3">
    <source>
        <dbReference type="ARBA" id="ARBA00022525"/>
    </source>
</evidence>
<dbReference type="PANTHER" id="PTHR13234">
    <property type="entry name" value="GAMMA-INTERFERON INDUCIBLE LYSOSOMAL THIOL REDUCTASE GILT"/>
    <property type="match status" value="1"/>
</dbReference>
<proteinExistence type="inferred from homology"/>
<evidence type="ECO:0000256" key="5">
    <source>
        <dbReference type="ARBA" id="ARBA00023180"/>
    </source>
</evidence>